<organism evidence="1 2">
    <name type="scientific">Ambispora gerdemannii</name>
    <dbReference type="NCBI Taxonomy" id="144530"/>
    <lineage>
        <taxon>Eukaryota</taxon>
        <taxon>Fungi</taxon>
        <taxon>Fungi incertae sedis</taxon>
        <taxon>Mucoromycota</taxon>
        <taxon>Glomeromycotina</taxon>
        <taxon>Glomeromycetes</taxon>
        <taxon>Archaeosporales</taxon>
        <taxon>Ambisporaceae</taxon>
        <taxon>Ambispora</taxon>
    </lineage>
</organism>
<keyword evidence="2" id="KW-1185">Reference proteome</keyword>
<feature type="non-terminal residue" evidence="1">
    <location>
        <position position="1"/>
    </location>
</feature>
<reference evidence="1" key="1">
    <citation type="submission" date="2021-06" db="EMBL/GenBank/DDBJ databases">
        <authorList>
            <person name="Kallberg Y."/>
            <person name="Tangrot J."/>
            <person name="Rosling A."/>
        </authorList>
    </citation>
    <scope>NUCLEOTIDE SEQUENCE</scope>
    <source>
        <strain evidence="1">MT106</strain>
    </source>
</reference>
<evidence type="ECO:0000313" key="2">
    <source>
        <dbReference type="Proteomes" id="UP000789831"/>
    </source>
</evidence>
<proteinExistence type="predicted"/>
<gene>
    <name evidence="1" type="ORF">AGERDE_LOCUS11141</name>
</gene>
<comment type="caution">
    <text evidence="1">The sequence shown here is derived from an EMBL/GenBank/DDBJ whole genome shotgun (WGS) entry which is preliminary data.</text>
</comment>
<evidence type="ECO:0000313" key="1">
    <source>
        <dbReference type="EMBL" id="CAG8644692.1"/>
    </source>
</evidence>
<accession>A0A9N9GZ20</accession>
<name>A0A9N9GZ20_9GLOM</name>
<dbReference type="Proteomes" id="UP000789831">
    <property type="component" value="Unassembled WGS sequence"/>
</dbReference>
<protein>
    <submittedName>
        <fullName evidence="1">1001_t:CDS:1</fullName>
    </submittedName>
</protein>
<sequence>EPIESQMKKNKHKKDNLEIDHELKIYRQVITSASQQVTVIKLSSALTKDTGLTSTLNVQDIAISTDSYEEMFQIGQFRTFDT</sequence>
<dbReference type="EMBL" id="CAJVPL010004211">
    <property type="protein sequence ID" value="CAG8644692.1"/>
    <property type="molecule type" value="Genomic_DNA"/>
</dbReference>
<dbReference type="AlphaFoldDB" id="A0A9N9GZ20"/>